<protein>
    <submittedName>
        <fullName evidence="1">Mycothiol system anti-sigma-R factor</fullName>
    </submittedName>
</protein>
<dbReference type="Proteomes" id="UP000184212">
    <property type="component" value="Unassembled WGS sequence"/>
</dbReference>
<evidence type="ECO:0000313" key="2">
    <source>
        <dbReference type="Proteomes" id="UP000184212"/>
    </source>
</evidence>
<organism evidence="1 2">
    <name type="scientific">Chryseolinea serpens</name>
    <dbReference type="NCBI Taxonomy" id="947013"/>
    <lineage>
        <taxon>Bacteria</taxon>
        <taxon>Pseudomonadati</taxon>
        <taxon>Bacteroidota</taxon>
        <taxon>Cytophagia</taxon>
        <taxon>Cytophagales</taxon>
        <taxon>Fulvivirgaceae</taxon>
        <taxon>Chryseolinea</taxon>
    </lineage>
</organism>
<gene>
    <name evidence="1" type="ORF">SAMN04488109_2569</name>
</gene>
<dbReference type="AlphaFoldDB" id="A0A1M5NXM6"/>
<name>A0A1M5NXM6_9BACT</name>
<evidence type="ECO:0000313" key="1">
    <source>
        <dbReference type="EMBL" id="SHG94262.1"/>
    </source>
</evidence>
<dbReference type="STRING" id="947013.SAMN04488109_2569"/>
<keyword evidence="2" id="KW-1185">Reference proteome</keyword>
<reference evidence="1 2" key="1">
    <citation type="submission" date="2016-11" db="EMBL/GenBank/DDBJ databases">
        <authorList>
            <person name="Jaros S."/>
            <person name="Januszkiewicz K."/>
            <person name="Wedrychowicz H."/>
        </authorList>
    </citation>
    <scope>NUCLEOTIDE SEQUENCE [LARGE SCALE GENOMIC DNA]</scope>
    <source>
        <strain evidence="1 2">DSM 24574</strain>
    </source>
</reference>
<dbReference type="EMBL" id="FQWQ01000001">
    <property type="protein sequence ID" value="SHG94262.1"/>
    <property type="molecule type" value="Genomic_DNA"/>
</dbReference>
<sequence>MSNSDQSHMKQDCSNKRECLEMLQLILDGEATYEQKEQFLKHHLDECLPCYKNYHLEMKIKELLKTKCCGGQAPSDLVEQIKNKIGAA</sequence>
<accession>A0A1M5NXM6</accession>
<dbReference type="RefSeq" id="WP_245804079.1">
    <property type="nucleotide sequence ID" value="NZ_FQWQ01000001.1"/>
</dbReference>
<proteinExistence type="predicted"/>